<dbReference type="NCBIfam" id="NF001377">
    <property type="entry name" value="PRK00278.2-4"/>
    <property type="match status" value="1"/>
</dbReference>
<dbReference type="RefSeq" id="WP_058517816.1">
    <property type="nucleotide sequence ID" value="NZ_CAAAIE010000010.1"/>
</dbReference>
<proteinExistence type="inferred from homology"/>
<dbReference type="PANTHER" id="PTHR22854">
    <property type="entry name" value="TRYPTOPHAN BIOSYNTHESIS PROTEIN"/>
    <property type="match status" value="1"/>
</dbReference>
<evidence type="ECO:0000256" key="7">
    <source>
        <dbReference type="ARBA" id="ARBA00023239"/>
    </source>
</evidence>
<protein>
    <recommendedName>
        <fullName evidence="8">Indole-3-glycerol phosphate synthase</fullName>
        <shortName evidence="8">IGPS</shortName>
        <ecNumber evidence="8">4.1.1.48</ecNumber>
    </recommendedName>
</protein>
<dbReference type="SUPFAM" id="SSF51366">
    <property type="entry name" value="Ribulose-phoshate binding barrel"/>
    <property type="match status" value="1"/>
</dbReference>
<evidence type="ECO:0000256" key="6">
    <source>
        <dbReference type="ARBA" id="ARBA00023141"/>
    </source>
</evidence>
<evidence type="ECO:0000256" key="4">
    <source>
        <dbReference type="ARBA" id="ARBA00022793"/>
    </source>
</evidence>
<gene>
    <name evidence="8 10" type="primary">trpC</name>
    <name evidence="10" type="ORF">lpari_01034</name>
</gene>
<dbReference type="OrthoDB" id="9804217at2"/>
<evidence type="ECO:0000256" key="5">
    <source>
        <dbReference type="ARBA" id="ARBA00022822"/>
    </source>
</evidence>
<dbReference type="Pfam" id="PF00218">
    <property type="entry name" value="IGPS"/>
    <property type="match status" value="1"/>
</dbReference>
<dbReference type="UniPathway" id="UPA00035">
    <property type="reaction ID" value="UER00043"/>
</dbReference>
<keyword evidence="7 8" id="KW-0456">Lyase</keyword>
<evidence type="ECO:0000313" key="10">
    <source>
        <dbReference type="EMBL" id="OEH47846.1"/>
    </source>
</evidence>
<sequence>MNSMLQSIAQRKQEEVALAKKNKPLNELLQQPIMERRDFVAALQTNETPAIIAEIKRASPSKGLIRKDFNVNEIASIYGKHGARCLSVLTDVDFFQGHPDYLAQAKSHCKLPVLRKDFILDSYQIYESLILGADCILLIVALLDDAQLADFCQLAHELEMAVLVESHSKEELDRALRLPTPLIGINNRSLHTFKTDIQLSIQLKHYIPQDKIIITESGINSHSDINLMQTHGINTFLIGESLMRAKDIGVALDQLISGNYQT</sequence>
<comment type="pathway">
    <text evidence="2 8">Amino-acid biosynthesis; L-tryptophan biosynthesis; L-tryptophan from chorismate: step 4/5.</text>
</comment>
<name>A0A1E5JTJ3_9GAMM</name>
<dbReference type="PROSITE" id="PS00614">
    <property type="entry name" value="IGPS"/>
    <property type="match status" value="1"/>
</dbReference>
<feature type="domain" description="Indole-3-glycerol phosphate synthase" evidence="9">
    <location>
        <begin position="5"/>
        <end position="254"/>
    </location>
</feature>
<dbReference type="CDD" id="cd00331">
    <property type="entry name" value="IGPS"/>
    <property type="match status" value="1"/>
</dbReference>
<keyword evidence="6 8" id="KW-0057">Aromatic amino acid biosynthesis</keyword>
<dbReference type="Proteomes" id="UP000095229">
    <property type="component" value="Unassembled WGS sequence"/>
</dbReference>
<dbReference type="InterPro" id="IPR045186">
    <property type="entry name" value="Indole-3-glycerol_P_synth"/>
</dbReference>
<dbReference type="Gene3D" id="3.20.20.70">
    <property type="entry name" value="Aldolase class I"/>
    <property type="match status" value="1"/>
</dbReference>
<dbReference type="InterPro" id="IPR013785">
    <property type="entry name" value="Aldolase_TIM"/>
</dbReference>
<dbReference type="EC" id="4.1.1.48" evidence="8"/>
<dbReference type="PANTHER" id="PTHR22854:SF2">
    <property type="entry name" value="INDOLE-3-GLYCEROL-PHOSPHATE SYNTHASE"/>
    <property type="match status" value="1"/>
</dbReference>
<dbReference type="InterPro" id="IPR011060">
    <property type="entry name" value="RibuloseP-bd_barrel"/>
</dbReference>
<evidence type="ECO:0000259" key="9">
    <source>
        <dbReference type="Pfam" id="PF00218"/>
    </source>
</evidence>
<reference evidence="10 11" key="1">
    <citation type="submission" date="2016-02" db="EMBL/GenBank/DDBJ databases">
        <title>Secondary metabolites in Legionella.</title>
        <authorList>
            <person name="Tobias N.J."/>
            <person name="Bode H.B."/>
        </authorList>
    </citation>
    <scope>NUCLEOTIDE SEQUENCE [LARGE SCALE GENOMIC DNA]</scope>
    <source>
        <strain evidence="10 11">DSM 19216</strain>
    </source>
</reference>
<keyword evidence="4 8" id="KW-0210">Decarboxylase</keyword>
<dbReference type="InterPro" id="IPR001468">
    <property type="entry name" value="Indole-3-GlycerolPSynthase_CS"/>
</dbReference>
<dbReference type="NCBIfam" id="NF001373">
    <property type="entry name" value="PRK00278.1-6"/>
    <property type="match status" value="1"/>
</dbReference>
<dbReference type="EMBL" id="LSOG01000036">
    <property type="protein sequence ID" value="OEH47846.1"/>
    <property type="molecule type" value="Genomic_DNA"/>
</dbReference>
<dbReference type="STRING" id="45071.Lpar_2000"/>
<dbReference type="GO" id="GO:0000162">
    <property type="term" value="P:L-tryptophan biosynthetic process"/>
    <property type="evidence" value="ECO:0007669"/>
    <property type="project" value="UniProtKB-UniRule"/>
</dbReference>
<dbReference type="GO" id="GO:0004425">
    <property type="term" value="F:indole-3-glycerol-phosphate synthase activity"/>
    <property type="evidence" value="ECO:0007669"/>
    <property type="project" value="UniProtKB-UniRule"/>
</dbReference>
<comment type="catalytic activity">
    <reaction evidence="1 8">
        <text>1-(2-carboxyphenylamino)-1-deoxy-D-ribulose 5-phosphate + H(+) = (1S,2R)-1-C-(indol-3-yl)glycerol 3-phosphate + CO2 + H2O</text>
        <dbReference type="Rhea" id="RHEA:23476"/>
        <dbReference type="ChEBI" id="CHEBI:15377"/>
        <dbReference type="ChEBI" id="CHEBI:15378"/>
        <dbReference type="ChEBI" id="CHEBI:16526"/>
        <dbReference type="ChEBI" id="CHEBI:58613"/>
        <dbReference type="ChEBI" id="CHEBI:58866"/>
        <dbReference type="EC" id="4.1.1.48"/>
    </reaction>
</comment>
<evidence type="ECO:0000256" key="8">
    <source>
        <dbReference type="HAMAP-Rule" id="MF_00134"/>
    </source>
</evidence>
<dbReference type="AlphaFoldDB" id="A0A1E5JTJ3"/>
<accession>A0A1E5JTJ3</accession>
<organism evidence="10 11">
    <name type="scientific">Legionella parisiensis</name>
    <dbReference type="NCBI Taxonomy" id="45071"/>
    <lineage>
        <taxon>Bacteria</taxon>
        <taxon>Pseudomonadati</taxon>
        <taxon>Pseudomonadota</taxon>
        <taxon>Gammaproteobacteria</taxon>
        <taxon>Legionellales</taxon>
        <taxon>Legionellaceae</taxon>
        <taxon>Legionella</taxon>
    </lineage>
</organism>
<evidence type="ECO:0000256" key="1">
    <source>
        <dbReference type="ARBA" id="ARBA00001633"/>
    </source>
</evidence>
<dbReference type="PATRIC" id="fig|45071.6.peg.2144"/>
<evidence type="ECO:0000256" key="3">
    <source>
        <dbReference type="ARBA" id="ARBA00022605"/>
    </source>
</evidence>
<keyword evidence="5 8" id="KW-0822">Tryptophan biosynthesis</keyword>
<keyword evidence="11" id="KW-1185">Reference proteome</keyword>
<comment type="caution">
    <text evidence="10">The sequence shown here is derived from an EMBL/GenBank/DDBJ whole genome shotgun (WGS) entry which is preliminary data.</text>
</comment>
<dbReference type="InterPro" id="IPR013798">
    <property type="entry name" value="Indole-3-glycerol_P_synth_dom"/>
</dbReference>
<dbReference type="FunFam" id="3.20.20.70:FF:000024">
    <property type="entry name" value="Indole-3-glycerol phosphate synthase"/>
    <property type="match status" value="1"/>
</dbReference>
<dbReference type="GO" id="GO:0004640">
    <property type="term" value="F:phosphoribosylanthranilate isomerase activity"/>
    <property type="evidence" value="ECO:0007669"/>
    <property type="project" value="TreeGrafter"/>
</dbReference>
<evidence type="ECO:0000313" key="11">
    <source>
        <dbReference type="Proteomes" id="UP000095229"/>
    </source>
</evidence>
<comment type="similarity">
    <text evidence="8">Belongs to the TrpC family.</text>
</comment>
<dbReference type="HAMAP" id="MF_00134_B">
    <property type="entry name" value="IGPS_B"/>
    <property type="match status" value="1"/>
</dbReference>
<keyword evidence="3 8" id="KW-0028">Amino-acid biosynthesis</keyword>
<evidence type="ECO:0000256" key="2">
    <source>
        <dbReference type="ARBA" id="ARBA00004696"/>
    </source>
</evidence>